<feature type="region of interest" description="Disordered" evidence="1">
    <location>
        <begin position="168"/>
        <end position="258"/>
    </location>
</feature>
<reference evidence="3" key="1">
    <citation type="submission" date="2025-08" db="UniProtKB">
        <authorList>
            <consortium name="RefSeq"/>
        </authorList>
    </citation>
    <scope>IDENTIFICATION</scope>
    <source>
        <tissue evidence="3">Gonad</tissue>
    </source>
</reference>
<dbReference type="OrthoDB" id="5988260at2759"/>
<dbReference type="AlphaFoldDB" id="A0A6P5AN43"/>
<proteinExistence type="predicted"/>
<feature type="compositionally biased region" description="Basic and acidic residues" evidence="1">
    <location>
        <begin position="245"/>
        <end position="258"/>
    </location>
</feature>
<organism evidence="2 3">
    <name type="scientific">Branchiostoma belcheri</name>
    <name type="common">Amphioxus</name>
    <dbReference type="NCBI Taxonomy" id="7741"/>
    <lineage>
        <taxon>Eukaryota</taxon>
        <taxon>Metazoa</taxon>
        <taxon>Chordata</taxon>
        <taxon>Cephalochordata</taxon>
        <taxon>Leptocardii</taxon>
        <taxon>Amphioxiformes</taxon>
        <taxon>Branchiostomatidae</taxon>
        <taxon>Branchiostoma</taxon>
    </lineage>
</organism>
<name>A0A6P5AN43_BRABE</name>
<dbReference type="Proteomes" id="UP000515135">
    <property type="component" value="Unplaced"/>
</dbReference>
<dbReference type="RefSeq" id="XP_019644487.1">
    <property type="nucleotide sequence ID" value="XM_019788928.1"/>
</dbReference>
<keyword evidence="2" id="KW-1185">Reference proteome</keyword>
<evidence type="ECO:0000313" key="2">
    <source>
        <dbReference type="Proteomes" id="UP000515135"/>
    </source>
</evidence>
<feature type="region of interest" description="Disordered" evidence="1">
    <location>
        <begin position="1"/>
        <end position="117"/>
    </location>
</feature>
<evidence type="ECO:0000256" key="1">
    <source>
        <dbReference type="SAM" id="MobiDB-lite"/>
    </source>
</evidence>
<sequence>MEFVRETAGKAKNFFTGGNQNNGDPDGMEVDPPSGQQDHFDSYNHGGQRHSGFSGSGGGYQLQPHHANQYPQDRRGTRGQPGPHGGGYSSGYQNQRHQGGYSSGHRTGNPAFHEQGGGMYRNQYAYNQQQEELRAIQMREQRHRSLQASKQMVYDVYATTIGMLEEFEDFDDPAGPEGNPEQEERDLAGKSRETVGQGPDMMDQWEGADQHHHGQGRAKAKGPNGKVSKQEKEQQGKGKKKKRDLGRSDVKIPDQSHKTKRDVKAIVEAELVCLQAQLRFCPAEIRDQTRQELVDKTLGWVAAREAKGLKKGLADMYASQVVEILVSGETKLHVPTEWEKSTGPAGEEAVLGGVRALQVGQHFGAEQDKQFHDDPNKKARCADIRSGPVPEIHGAQRLLEVNPNLREHLDGSDMR</sequence>
<gene>
    <name evidence="3" type="primary">LOC109485370</name>
</gene>
<dbReference type="GeneID" id="109485370"/>
<evidence type="ECO:0000313" key="3">
    <source>
        <dbReference type="RefSeq" id="XP_019644487.1"/>
    </source>
</evidence>
<feature type="compositionally biased region" description="Acidic residues" evidence="1">
    <location>
        <begin position="168"/>
        <end position="184"/>
    </location>
</feature>
<protein>
    <submittedName>
        <fullName evidence="3">Uncharacterized protein LOC109485370</fullName>
    </submittedName>
</protein>
<accession>A0A6P5AN43</accession>
<dbReference type="KEGG" id="bbel:109485370"/>